<accession>A0A7Y0L800</accession>
<dbReference type="EMBL" id="JABBVZ010000085">
    <property type="protein sequence ID" value="NMP24120.1"/>
    <property type="molecule type" value="Genomic_DNA"/>
</dbReference>
<evidence type="ECO:0000313" key="6">
    <source>
        <dbReference type="Proteomes" id="UP000533476"/>
    </source>
</evidence>
<keyword evidence="6" id="KW-1185">Reference proteome</keyword>
<evidence type="ECO:0000256" key="2">
    <source>
        <dbReference type="ARBA" id="ARBA00022729"/>
    </source>
</evidence>
<dbReference type="RefSeq" id="WP_169101962.1">
    <property type="nucleotide sequence ID" value="NZ_JABBVZ010000085.1"/>
</dbReference>
<dbReference type="PROSITE" id="PS51257">
    <property type="entry name" value="PROKAR_LIPOPROTEIN"/>
    <property type="match status" value="1"/>
</dbReference>
<reference evidence="5 6" key="1">
    <citation type="submission" date="2020-04" db="EMBL/GenBank/DDBJ databases">
        <authorList>
            <person name="Zhang R."/>
            <person name="Schippers A."/>
        </authorList>
    </citation>
    <scope>NUCLEOTIDE SEQUENCE [LARGE SCALE GENOMIC DNA]</scope>
    <source>
        <strain evidence="5 6">DSM 109850</strain>
    </source>
</reference>
<comment type="caution">
    <text evidence="5">The sequence shown here is derived from an EMBL/GenBank/DDBJ whole genome shotgun (WGS) entry which is preliminary data.</text>
</comment>
<sequence length="425" mass="44845">MKFGKHMTAVGLVSLVAIAASACGSGSAAASGSPVVIDVFSPFSGPNAFIGNQYNLPPVSLAAKLINQDGGVLGHKVQVITTDSGQDVGDAVSAANKLFAQYPNLNGEVGITSDVASAVVPLFNTHKIPMMSLAGNEALDKSHYTYFYRVASPDSLQGAAMAQAALKLGYKTAAILMDNSGSTQSNVPALVKAYERHGGKVVVNLALASDQSSYRTEVEKVAAAHPQVIFTETDPQTAATLFANMKQLGILGIPTIGGQEVDVPAYFQAVANAVGGYSVEDKFLRVSVFTASKTPGFPYFQQEWNKIEPKKDGPAGPIQGATYDAANILALAMDAAHSTNPTVYVKYIRKVTDNPSGQVVTNYAQGAKLLKEGKQISYQGAVGPLKFNQYNWPTEGFDLFKLNASGKLVPMFHQPGASVANFYLH</sequence>
<evidence type="ECO:0000256" key="3">
    <source>
        <dbReference type="SAM" id="SignalP"/>
    </source>
</evidence>
<dbReference type="Pfam" id="PF13458">
    <property type="entry name" value="Peripla_BP_6"/>
    <property type="match status" value="1"/>
</dbReference>
<proteinExistence type="inferred from homology"/>
<feature type="domain" description="Leucine-binding protein" evidence="4">
    <location>
        <begin position="37"/>
        <end position="349"/>
    </location>
</feature>
<dbReference type="Proteomes" id="UP000533476">
    <property type="component" value="Unassembled WGS sequence"/>
</dbReference>
<feature type="signal peptide" evidence="3">
    <location>
        <begin position="1"/>
        <end position="22"/>
    </location>
</feature>
<dbReference type="AlphaFoldDB" id="A0A7Y0L800"/>
<dbReference type="InterPro" id="IPR028082">
    <property type="entry name" value="Peripla_BP_I"/>
</dbReference>
<evidence type="ECO:0000259" key="4">
    <source>
        <dbReference type="Pfam" id="PF13458"/>
    </source>
</evidence>
<organism evidence="5 6">
    <name type="scientific">Sulfobacillus harzensis</name>
    <dbReference type="NCBI Taxonomy" id="2729629"/>
    <lineage>
        <taxon>Bacteria</taxon>
        <taxon>Bacillati</taxon>
        <taxon>Bacillota</taxon>
        <taxon>Clostridia</taxon>
        <taxon>Eubacteriales</taxon>
        <taxon>Clostridiales Family XVII. Incertae Sedis</taxon>
        <taxon>Sulfobacillus</taxon>
    </lineage>
</organism>
<dbReference type="PANTHER" id="PTHR30483:SF6">
    <property type="entry name" value="PERIPLASMIC BINDING PROTEIN OF ABC TRANSPORTER FOR NATURAL AMINO ACIDS"/>
    <property type="match status" value="1"/>
</dbReference>
<feature type="chain" id="PRO_5038548863" evidence="3">
    <location>
        <begin position="23"/>
        <end position="425"/>
    </location>
</feature>
<gene>
    <name evidence="5" type="ORF">HIJ39_17450</name>
</gene>
<evidence type="ECO:0000256" key="1">
    <source>
        <dbReference type="ARBA" id="ARBA00010062"/>
    </source>
</evidence>
<dbReference type="InterPro" id="IPR051010">
    <property type="entry name" value="BCAA_transport"/>
</dbReference>
<protein>
    <submittedName>
        <fullName evidence="5">ABC transporter substrate-binding protein</fullName>
    </submittedName>
</protein>
<dbReference type="InterPro" id="IPR028081">
    <property type="entry name" value="Leu-bd"/>
</dbReference>
<dbReference type="Gene3D" id="3.40.50.2300">
    <property type="match status" value="2"/>
</dbReference>
<name>A0A7Y0L800_9FIRM</name>
<dbReference type="SUPFAM" id="SSF53822">
    <property type="entry name" value="Periplasmic binding protein-like I"/>
    <property type="match status" value="1"/>
</dbReference>
<evidence type="ECO:0000313" key="5">
    <source>
        <dbReference type="EMBL" id="NMP24120.1"/>
    </source>
</evidence>
<keyword evidence="2 3" id="KW-0732">Signal</keyword>
<dbReference type="PANTHER" id="PTHR30483">
    <property type="entry name" value="LEUCINE-SPECIFIC-BINDING PROTEIN"/>
    <property type="match status" value="1"/>
</dbReference>
<comment type="similarity">
    <text evidence="1">Belongs to the leucine-binding protein family.</text>
</comment>